<keyword evidence="3" id="KW-1185">Reference proteome</keyword>
<evidence type="ECO:0000313" key="2">
    <source>
        <dbReference type="EMBL" id="MDP9850406.1"/>
    </source>
</evidence>
<comment type="caution">
    <text evidence="2">The sequence shown here is derived from an EMBL/GenBank/DDBJ whole genome shotgun (WGS) entry which is preliminary data.</text>
</comment>
<dbReference type="Proteomes" id="UP001225356">
    <property type="component" value="Unassembled WGS sequence"/>
</dbReference>
<sequence>MPKHQSTVGKKARAAANTGTKYTTALREQAAGLAGPDPDAMVWLLVSLTTDPGQDGRGVDDLRAPDRAAVALALSGVWQYAGIPCPRVIVYPAVTDPERVVLLARVAFARPPAGGITEKLDRLADTAQHALAMRDRPAVTAVAQLAPAADVERFGALAIEHGEQSPEIAERDWWRHAMVRLTRDVITDSPYVNRPTRHHAGQVMTLWQRGRKDWPIDTSLWSTSLDADLTGFVPDDAVTLVEVLEEQPPREADPVEPLHARLARRWTRAMALAASLTDDDDDTATIGERVQVHEHRKEVTRAVRNEVQRIRRHAHGHAEPALVALIADVLEDVPLQWYVQEVRATAAALRTLIGSGSDAVLDLSARMDEVERALDQVLMADGALGVDARLTPRERTAAKAGFGARLAAVFAAEQGTGRKAMTGGQGSAEEPDRKVVTGEPDTAEGPEWWPMVAALPYQVRQLRPAGSDGRARWVLVGWCEQPARAVELAEAVVAWHGGAERAQVWDYSAALQHGDRRQVPARLLHQAVAAADRPARPEWSDSPRRPGRYRPEGVGAQLAAEPEWLKRQDADGLFQVRYAVHTWSPTERGAGVWSTAAWCWDTYTAQAAAAALGVGDPDGRYPWGAITGPAGDRTTSPPERRTVSLLPKRAPGEALMSCLYTAELEDPYEEGVRGWLTCTLERGHAQERHQLAVTTEE</sequence>
<reference evidence="2 3" key="1">
    <citation type="submission" date="2023-07" db="EMBL/GenBank/DDBJ databases">
        <title>Sequencing the genomes of 1000 actinobacteria strains.</title>
        <authorList>
            <person name="Klenk H.-P."/>
        </authorList>
    </citation>
    <scope>NUCLEOTIDE SEQUENCE [LARGE SCALE GENOMIC DNA]</scope>
    <source>
        <strain evidence="2 3">DSM 46740</strain>
    </source>
</reference>
<feature type="region of interest" description="Disordered" evidence="1">
    <location>
        <begin position="1"/>
        <end position="20"/>
    </location>
</feature>
<name>A0ABT9QUG2_9ACTN</name>
<organism evidence="2 3">
    <name type="scientific">Streptosporangium lutulentum</name>
    <dbReference type="NCBI Taxonomy" id="1461250"/>
    <lineage>
        <taxon>Bacteria</taxon>
        <taxon>Bacillati</taxon>
        <taxon>Actinomycetota</taxon>
        <taxon>Actinomycetes</taxon>
        <taxon>Streptosporangiales</taxon>
        <taxon>Streptosporangiaceae</taxon>
        <taxon>Streptosporangium</taxon>
    </lineage>
</organism>
<feature type="compositionally biased region" description="Basic and acidic residues" evidence="1">
    <location>
        <begin position="533"/>
        <end position="544"/>
    </location>
</feature>
<feature type="region of interest" description="Disordered" evidence="1">
    <location>
        <begin position="417"/>
        <end position="445"/>
    </location>
</feature>
<feature type="region of interest" description="Disordered" evidence="1">
    <location>
        <begin position="530"/>
        <end position="552"/>
    </location>
</feature>
<evidence type="ECO:0000256" key="1">
    <source>
        <dbReference type="SAM" id="MobiDB-lite"/>
    </source>
</evidence>
<gene>
    <name evidence="2" type="ORF">J2853_009702</name>
</gene>
<protein>
    <submittedName>
        <fullName evidence="2">Uncharacterized protein</fullName>
    </submittedName>
</protein>
<dbReference type="RefSeq" id="WP_307569411.1">
    <property type="nucleotide sequence ID" value="NZ_JAUSQU010000003.1"/>
</dbReference>
<dbReference type="EMBL" id="JAUSQU010000003">
    <property type="protein sequence ID" value="MDP9850406.1"/>
    <property type="molecule type" value="Genomic_DNA"/>
</dbReference>
<accession>A0ABT9QUG2</accession>
<proteinExistence type="predicted"/>
<evidence type="ECO:0000313" key="3">
    <source>
        <dbReference type="Proteomes" id="UP001225356"/>
    </source>
</evidence>